<evidence type="ECO:0000256" key="1">
    <source>
        <dbReference type="SAM" id="MobiDB-lite"/>
    </source>
</evidence>
<name>A0ABY6A453_9BURK</name>
<feature type="region of interest" description="Disordered" evidence="1">
    <location>
        <begin position="81"/>
        <end position="119"/>
    </location>
</feature>
<dbReference type="Gene3D" id="3.30.70.790">
    <property type="entry name" value="UreE, C-terminal domain"/>
    <property type="match status" value="1"/>
</dbReference>
<sequence length="185" mass="19589">MRTVYEPASAVQAHVLQDVLRQHGITSFVSGEHLQGAIGELPAGSLVRLLVDDADWAAARRALEEWERAPLIDDAELARADPSLPEQPQPGPAHDPRFDLACDPREGANARRDSNPDGYSDAARWYPCWWAAGAALLALCLHYLLGGVPQADSAGSTGAADQSQQAPDAASASSEGQRAAPSSSR</sequence>
<keyword evidence="4" id="KW-1185">Reference proteome</keyword>
<organism evidence="3 4">
    <name type="scientific">Comamonas squillarum</name>
    <dbReference type="NCBI Taxonomy" id="2977320"/>
    <lineage>
        <taxon>Bacteria</taxon>
        <taxon>Pseudomonadati</taxon>
        <taxon>Pseudomonadota</taxon>
        <taxon>Betaproteobacteria</taxon>
        <taxon>Burkholderiales</taxon>
        <taxon>Comamonadaceae</taxon>
        <taxon>Comamonas</taxon>
    </lineage>
</organism>
<accession>A0ABY6A453</accession>
<evidence type="ECO:0000259" key="2">
    <source>
        <dbReference type="Pfam" id="PF09413"/>
    </source>
</evidence>
<dbReference type="RefSeq" id="WP_116924151.1">
    <property type="nucleotide sequence ID" value="NZ_CP104377.1"/>
</dbReference>
<dbReference type="InterPro" id="IPR011322">
    <property type="entry name" value="N-reg_PII-like_a/b"/>
</dbReference>
<dbReference type="Proteomes" id="UP001058290">
    <property type="component" value="Chromosome"/>
</dbReference>
<feature type="compositionally biased region" description="Low complexity" evidence="1">
    <location>
        <begin position="159"/>
        <end position="174"/>
    </location>
</feature>
<dbReference type="Pfam" id="PF09413">
    <property type="entry name" value="DUF2007"/>
    <property type="match status" value="1"/>
</dbReference>
<feature type="compositionally biased region" description="Basic and acidic residues" evidence="1">
    <location>
        <begin position="94"/>
        <end position="115"/>
    </location>
</feature>
<evidence type="ECO:0000313" key="3">
    <source>
        <dbReference type="EMBL" id="UXC19772.1"/>
    </source>
</evidence>
<dbReference type="SUPFAM" id="SSF54913">
    <property type="entry name" value="GlnB-like"/>
    <property type="match status" value="1"/>
</dbReference>
<reference evidence="3" key="1">
    <citation type="submission" date="2022-09" db="EMBL/GenBank/DDBJ databases">
        <title>Bacterial diversity in gut of crayfish and pufferfish.</title>
        <authorList>
            <person name="Huang Y."/>
        </authorList>
    </citation>
    <scope>NUCLEOTIDE SEQUENCE</scope>
    <source>
        <strain evidence="3">PR12</strain>
    </source>
</reference>
<dbReference type="InterPro" id="IPR018551">
    <property type="entry name" value="DUF2007"/>
</dbReference>
<dbReference type="EMBL" id="CP104377">
    <property type="protein sequence ID" value="UXC19772.1"/>
    <property type="molecule type" value="Genomic_DNA"/>
</dbReference>
<proteinExistence type="predicted"/>
<gene>
    <name evidence="3" type="ORF">N4T19_06610</name>
</gene>
<evidence type="ECO:0000313" key="4">
    <source>
        <dbReference type="Proteomes" id="UP001058290"/>
    </source>
</evidence>
<protein>
    <submittedName>
        <fullName evidence="3">DUF2007 domain-containing protein</fullName>
    </submittedName>
</protein>
<feature type="domain" description="DUF2007" evidence="2">
    <location>
        <begin position="1"/>
        <end position="67"/>
    </location>
</feature>
<feature type="region of interest" description="Disordered" evidence="1">
    <location>
        <begin position="151"/>
        <end position="185"/>
    </location>
</feature>